<protein>
    <submittedName>
        <fullName evidence="1">Uncharacterized protein</fullName>
    </submittedName>
</protein>
<proteinExistence type="predicted"/>
<reference evidence="1" key="1">
    <citation type="journal article" date="2021" name="IMA Fungus">
        <title>Genomic characterization of three marine fungi, including Emericellopsis atlantica sp. nov. with signatures of a generalist lifestyle and marine biomass degradation.</title>
        <authorList>
            <person name="Hagestad O.C."/>
            <person name="Hou L."/>
            <person name="Andersen J.H."/>
            <person name="Hansen E.H."/>
            <person name="Altermark B."/>
            <person name="Li C."/>
            <person name="Kuhnert E."/>
            <person name="Cox R.J."/>
            <person name="Crous P.W."/>
            <person name="Spatafora J.W."/>
            <person name="Lail K."/>
            <person name="Amirebrahimi M."/>
            <person name="Lipzen A."/>
            <person name="Pangilinan J."/>
            <person name="Andreopoulos W."/>
            <person name="Hayes R.D."/>
            <person name="Ng V."/>
            <person name="Grigoriev I.V."/>
            <person name="Jackson S.A."/>
            <person name="Sutton T.D.S."/>
            <person name="Dobson A.D.W."/>
            <person name="Rama T."/>
        </authorList>
    </citation>
    <scope>NUCLEOTIDE SEQUENCE</scope>
    <source>
        <strain evidence="1">TRa3180A</strain>
    </source>
</reference>
<evidence type="ECO:0000313" key="1">
    <source>
        <dbReference type="EMBL" id="KAG9242071.1"/>
    </source>
</evidence>
<dbReference type="Proteomes" id="UP000887226">
    <property type="component" value="Unassembled WGS sequence"/>
</dbReference>
<dbReference type="OrthoDB" id="3554466at2759"/>
<sequence>MPSIRFLASLPNEDGLYAALEKMEAADAASITILRKRSQYEPLRNLISGLWFAILYRAVERHTGCDKATRKDSRCRAIRNLTACLRAGNEISGHNNNISKTVSKRMRRTEILYRFLESALQDVIDLVNCETHPREGDVEDASTSLLSQHSRSQDELTSTYPFGFNSSYTNYSVSLEATFNKSTHPRYTVQYDSPIFIYVQSGDIHSVRALFEKGMASVYDVDPYNLGLL</sequence>
<dbReference type="EMBL" id="MU254117">
    <property type="protein sequence ID" value="KAG9242071.1"/>
    <property type="molecule type" value="Genomic_DNA"/>
</dbReference>
<evidence type="ECO:0000313" key="2">
    <source>
        <dbReference type="Proteomes" id="UP000887226"/>
    </source>
</evidence>
<keyword evidence="2" id="KW-1185">Reference proteome</keyword>
<gene>
    <name evidence="1" type="ORF">BJ878DRAFT_556490</name>
</gene>
<dbReference type="AlphaFoldDB" id="A0A9P8CE91"/>
<accession>A0A9P8CE91</accession>
<comment type="caution">
    <text evidence="1">The sequence shown here is derived from an EMBL/GenBank/DDBJ whole genome shotgun (WGS) entry which is preliminary data.</text>
</comment>
<name>A0A9P8CE91_9HELO</name>
<organism evidence="1 2">
    <name type="scientific">Calycina marina</name>
    <dbReference type="NCBI Taxonomy" id="1763456"/>
    <lineage>
        <taxon>Eukaryota</taxon>
        <taxon>Fungi</taxon>
        <taxon>Dikarya</taxon>
        <taxon>Ascomycota</taxon>
        <taxon>Pezizomycotina</taxon>
        <taxon>Leotiomycetes</taxon>
        <taxon>Helotiales</taxon>
        <taxon>Pezizellaceae</taxon>
        <taxon>Calycina</taxon>
    </lineage>
</organism>